<dbReference type="NCBIfam" id="TIGR01855">
    <property type="entry name" value="IMP_synth_hisH"/>
    <property type="match status" value="1"/>
</dbReference>
<feature type="domain" description="Glutamine amidotransferase" evidence="10">
    <location>
        <begin position="21"/>
        <end position="187"/>
    </location>
</feature>
<dbReference type="GO" id="GO:0016829">
    <property type="term" value="F:lyase activity"/>
    <property type="evidence" value="ECO:0007669"/>
    <property type="project" value="UniProtKB-KW"/>
</dbReference>
<dbReference type="PROSITE" id="PS51273">
    <property type="entry name" value="GATASE_TYPE_1"/>
    <property type="match status" value="1"/>
</dbReference>
<dbReference type="AlphaFoldDB" id="A0A381SAQ4"/>
<dbReference type="InterPro" id="IPR029062">
    <property type="entry name" value="Class_I_gatase-like"/>
</dbReference>
<comment type="catalytic activity">
    <reaction evidence="8">
        <text>5-[(5-phospho-1-deoxy-D-ribulos-1-ylimino)methylamino]-1-(5-phospho-beta-D-ribosyl)imidazole-4-carboxamide + L-glutamine = D-erythro-1-(imidazol-4-yl)glycerol 3-phosphate + 5-amino-1-(5-phospho-beta-D-ribosyl)imidazole-4-carboxamide + L-glutamate + H(+)</text>
        <dbReference type="Rhea" id="RHEA:24793"/>
        <dbReference type="ChEBI" id="CHEBI:15378"/>
        <dbReference type="ChEBI" id="CHEBI:29985"/>
        <dbReference type="ChEBI" id="CHEBI:58278"/>
        <dbReference type="ChEBI" id="CHEBI:58359"/>
        <dbReference type="ChEBI" id="CHEBI:58475"/>
        <dbReference type="ChEBI" id="CHEBI:58525"/>
        <dbReference type="EC" id="4.3.2.10"/>
    </reaction>
</comment>
<dbReference type="GO" id="GO:0000105">
    <property type="term" value="P:L-histidine biosynthetic process"/>
    <property type="evidence" value="ECO:0007669"/>
    <property type="project" value="UniProtKB-UniPathway"/>
</dbReference>
<dbReference type="Gene3D" id="3.40.50.880">
    <property type="match status" value="1"/>
</dbReference>
<keyword evidence="6" id="KW-0368">Histidine biosynthesis</keyword>
<keyword evidence="3" id="KW-0028">Amino-acid biosynthesis</keyword>
<evidence type="ECO:0000256" key="1">
    <source>
        <dbReference type="ARBA" id="ARBA00005091"/>
    </source>
</evidence>
<evidence type="ECO:0000313" key="11">
    <source>
        <dbReference type="EMBL" id="SVA00594.1"/>
    </source>
</evidence>
<comment type="subunit">
    <text evidence="2">Heterodimer of HisH and HisF.</text>
</comment>
<keyword evidence="4" id="KW-0378">Hydrolase</keyword>
<gene>
    <name evidence="11" type="ORF">METZ01_LOCUS53448</name>
</gene>
<dbReference type="PANTHER" id="PTHR42701">
    <property type="entry name" value="IMIDAZOLE GLYCEROL PHOSPHATE SYNTHASE SUBUNIT HISH"/>
    <property type="match status" value="1"/>
</dbReference>
<dbReference type="InterPro" id="IPR010139">
    <property type="entry name" value="Imidazole-glycPsynth_HisH"/>
</dbReference>
<feature type="non-terminal residue" evidence="11">
    <location>
        <position position="1"/>
    </location>
</feature>
<evidence type="ECO:0000256" key="8">
    <source>
        <dbReference type="ARBA" id="ARBA00047838"/>
    </source>
</evidence>
<name>A0A381SAQ4_9ZZZZ</name>
<dbReference type="EMBL" id="UINC01002818">
    <property type="protein sequence ID" value="SVA00594.1"/>
    <property type="molecule type" value="Genomic_DNA"/>
</dbReference>
<dbReference type="GO" id="GO:0000107">
    <property type="term" value="F:imidazoleglycerol-phosphate synthase activity"/>
    <property type="evidence" value="ECO:0007669"/>
    <property type="project" value="TreeGrafter"/>
</dbReference>
<evidence type="ECO:0000256" key="2">
    <source>
        <dbReference type="ARBA" id="ARBA00011152"/>
    </source>
</evidence>
<evidence type="ECO:0000256" key="9">
    <source>
        <dbReference type="ARBA" id="ARBA00049534"/>
    </source>
</evidence>
<organism evidence="11">
    <name type="scientific">marine metagenome</name>
    <dbReference type="NCBI Taxonomy" id="408172"/>
    <lineage>
        <taxon>unclassified sequences</taxon>
        <taxon>metagenomes</taxon>
        <taxon>ecological metagenomes</taxon>
    </lineage>
</organism>
<evidence type="ECO:0000259" key="10">
    <source>
        <dbReference type="Pfam" id="PF00117"/>
    </source>
</evidence>
<comment type="pathway">
    <text evidence="1">Amino-acid biosynthesis; L-histidine biosynthesis; L-histidine from 5-phospho-alpha-D-ribose 1-diphosphate: step 5/9.</text>
</comment>
<evidence type="ECO:0000256" key="3">
    <source>
        <dbReference type="ARBA" id="ARBA00022605"/>
    </source>
</evidence>
<dbReference type="InterPro" id="IPR017926">
    <property type="entry name" value="GATASE"/>
</dbReference>
<dbReference type="GO" id="GO:0004359">
    <property type="term" value="F:glutaminase activity"/>
    <property type="evidence" value="ECO:0007669"/>
    <property type="project" value="UniProtKB-EC"/>
</dbReference>
<sequence>VEKALRFVGGDVRLVQSPDGMKNASAVVLPGVGAFDDCVNAMQRQELLEATRGFIGTGRPFLGICVGYQALFEQSDEFDSCATGLGLFAGKVVRFPDGQGLKIPQIGWNQIEIVQPECPIFCGVENGSHVYFVHSFYPQMEDDSIAATRTTYGVDFVSAVWRENVFATQFHPEKSQKVGLKVLENFVNLTKGQSP</sequence>
<keyword evidence="7" id="KW-0456">Lyase</keyword>
<keyword evidence="5" id="KW-0315">Glutamine amidotransferase</keyword>
<dbReference type="PIRSF" id="PIRSF000495">
    <property type="entry name" value="Amidotransf_hisH"/>
    <property type="match status" value="1"/>
</dbReference>
<dbReference type="Pfam" id="PF00117">
    <property type="entry name" value="GATase"/>
    <property type="match status" value="1"/>
</dbReference>
<dbReference type="UniPathway" id="UPA00031">
    <property type="reaction ID" value="UER00010"/>
</dbReference>
<evidence type="ECO:0000256" key="5">
    <source>
        <dbReference type="ARBA" id="ARBA00022962"/>
    </source>
</evidence>
<evidence type="ECO:0000256" key="6">
    <source>
        <dbReference type="ARBA" id="ARBA00023102"/>
    </source>
</evidence>
<accession>A0A381SAQ4</accession>
<dbReference type="SUPFAM" id="SSF52317">
    <property type="entry name" value="Class I glutamine amidotransferase-like"/>
    <property type="match status" value="1"/>
</dbReference>
<reference evidence="11" key="1">
    <citation type="submission" date="2018-05" db="EMBL/GenBank/DDBJ databases">
        <authorList>
            <person name="Lanie J.A."/>
            <person name="Ng W.-L."/>
            <person name="Kazmierczak K.M."/>
            <person name="Andrzejewski T.M."/>
            <person name="Davidsen T.M."/>
            <person name="Wayne K.J."/>
            <person name="Tettelin H."/>
            <person name="Glass J.I."/>
            <person name="Rusch D."/>
            <person name="Podicherti R."/>
            <person name="Tsui H.-C.T."/>
            <person name="Winkler M.E."/>
        </authorList>
    </citation>
    <scope>NUCLEOTIDE SEQUENCE</scope>
</reference>
<evidence type="ECO:0000256" key="7">
    <source>
        <dbReference type="ARBA" id="ARBA00023239"/>
    </source>
</evidence>
<protein>
    <recommendedName>
        <fullName evidence="10">Glutamine amidotransferase domain-containing protein</fullName>
    </recommendedName>
</protein>
<dbReference type="CDD" id="cd01748">
    <property type="entry name" value="GATase1_IGP_Synthase"/>
    <property type="match status" value="1"/>
</dbReference>
<dbReference type="PANTHER" id="PTHR42701:SF1">
    <property type="entry name" value="IMIDAZOLE GLYCEROL PHOSPHATE SYNTHASE SUBUNIT HISH"/>
    <property type="match status" value="1"/>
</dbReference>
<evidence type="ECO:0000256" key="4">
    <source>
        <dbReference type="ARBA" id="ARBA00022801"/>
    </source>
</evidence>
<proteinExistence type="predicted"/>
<comment type="catalytic activity">
    <reaction evidence="9">
        <text>L-glutamine + H2O = L-glutamate + NH4(+)</text>
        <dbReference type="Rhea" id="RHEA:15889"/>
        <dbReference type="ChEBI" id="CHEBI:15377"/>
        <dbReference type="ChEBI" id="CHEBI:28938"/>
        <dbReference type="ChEBI" id="CHEBI:29985"/>
        <dbReference type="ChEBI" id="CHEBI:58359"/>
        <dbReference type="EC" id="3.5.1.2"/>
    </reaction>
</comment>